<evidence type="ECO:0000313" key="3">
    <source>
        <dbReference type="Proteomes" id="UP000000763"/>
    </source>
</evidence>
<dbReference type="Proteomes" id="UP000000763">
    <property type="component" value="Chromosome 7"/>
</dbReference>
<feature type="compositionally biased region" description="Low complexity" evidence="1">
    <location>
        <begin position="49"/>
        <end position="58"/>
    </location>
</feature>
<reference evidence="3" key="2">
    <citation type="journal article" date="2008" name="Nucleic Acids Res.">
        <title>The rice annotation project database (RAP-DB): 2008 update.</title>
        <authorList>
            <consortium name="The rice annotation project (RAP)"/>
        </authorList>
    </citation>
    <scope>GENOME REANNOTATION</scope>
    <source>
        <strain evidence="3">cv. Nipponbare</strain>
    </source>
</reference>
<dbReference type="AlphaFoldDB" id="Q6ZF27"/>
<name>Q6ZF27_ORYSJ</name>
<proteinExistence type="predicted"/>
<gene>
    <name evidence="2" type="primary">P0409D09.13</name>
</gene>
<feature type="compositionally biased region" description="Gly residues" evidence="1">
    <location>
        <begin position="36"/>
        <end position="48"/>
    </location>
</feature>
<organism evidence="2 3">
    <name type="scientific">Oryza sativa subsp. japonica</name>
    <name type="common">Rice</name>
    <dbReference type="NCBI Taxonomy" id="39947"/>
    <lineage>
        <taxon>Eukaryota</taxon>
        <taxon>Viridiplantae</taxon>
        <taxon>Streptophyta</taxon>
        <taxon>Embryophyta</taxon>
        <taxon>Tracheophyta</taxon>
        <taxon>Spermatophyta</taxon>
        <taxon>Magnoliopsida</taxon>
        <taxon>Liliopsida</taxon>
        <taxon>Poales</taxon>
        <taxon>Poaceae</taxon>
        <taxon>BOP clade</taxon>
        <taxon>Oryzoideae</taxon>
        <taxon>Oryzeae</taxon>
        <taxon>Oryzinae</taxon>
        <taxon>Oryza</taxon>
        <taxon>Oryza sativa</taxon>
    </lineage>
</organism>
<protein>
    <submittedName>
        <fullName evidence="2">Uncharacterized protein</fullName>
    </submittedName>
</protein>
<feature type="region of interest" description="Disordered" evidence="1">
    <location>
        <begin position="26"/>
        <end position="141"/>
    </location>
</feature>
<evidence type="ECO:0000256" key="1">
    <source>
        <dbReference type="SAM" id="MobiDB-lite"/>
    </source>
</evidence>
<evidence type="ECO:0000313" key="2">
    <source>
        <dbReference type="EMBL" id="BAC83403.1"/>
    </source>
</evidence>
<sequence length="175" mass="18729">MCKSKIIVFIEIRRSTDAGVWKRSKSKFEGIQGMRETGGGRSGDGRSSGGACSRLSSSNRRRRRPLRPGPVGRGREEQRTPPPSRRVCACRGGDGESKDAAAIVPRPDLAGRGQDMNKNPRPKKDVVGSGKNMLHKPNDDDGEVAAGAAAVLWFSLLHFASTSPTSATPPPFPPP</sequence>
<dbReference type="EMBL" id="AP004298">
    <property type="protein sequence ID" value="BAC83403.1"/>
    <property type="molecule type" value="Genomic_DNA"/>
</dbReference>
<accession>Q6ZF27</accession>
<reference evidence="3" key="1">
    <citation type="journal article" date="2005" name="Nature">
        <title>The map-based sequence of the rice genome.</title>
        <authorList>
            <consortium name="International rice genome sequencing project (IRGSP)"/>
            <person name="Matsumoto T."/>
            <person name="Wu J."/>
            <person name="Kanamori H."/>
            <person name="Katayose Y."/>
            <person name="Fujisawa M."/>
            <person name="Namiki N."/>
            <person name="Mizuno H."/>
            <person name="Yamamoto K."/>
            <person name="Antonio B.A."/>
            <person name="Baba T."/>
            <person name="Sakata K."/>
            <person name="Nagamura Y."/>
            <person name="Aoki H."/>
            <person name="Arikawa K."/>
            <person name="Arita K."/>
            <person name="Bito T."/>
            <person name="Chiden Y."/>
            <person name="Fujitsuka N."/>
            <person name="Fukunaka R."/>
            <person name="Hamada M."/>
            <person name="Harada C."/>
            <person name="Hayashi A."/>
            <person name="Hijishita S."/>
            <person name="Honda M."/>
            <person name="Hosokawa S."/>
            <person name="Ichikawa Y."/>
            <person name="Idonuma A."/>
            <person name="Iijima M."/>
            <person name="Ikeda M."/>
            <person name="Ikeno M."/>
            <person name="Ito K."/>
            <person name="Ito S."/>
            <person name="Ito T."/>
            <person name="Ito Y."/>
            <person name="Ito Y."/>
            <person name="Iwabuchi A."/>
            <person name="Kamiya K."/>
            <person name="Karasawa W."/>
            <person name="Kurita K."/>
            <person name="Katagiri S."/>
            <person name="Kikuta A."/>
            <person name="Kobayashi H."/>
            <person name="Kobayashi N."/>
            <person name="Machita K."/>
            <person name="Maehara T."/>
            <person name="Masukawa M."/>
            <person name="Mizubayashi T."/>
            <person name="Mukai Y."/>
            <person name="Nagasaki H."/>
            <person name="Nagata Y."/>
            <person name="Naito S."/>
            <person name="Nakashima M."/>
            <person name="Nakama Y."/>
            <person name="Nakamichi Y."/>
            <person name="Nakamura M."/>
            <person name="Meguro A."/>
            <person name="Negishi M."/>
            <person name="Ohta I."/>
            <person name="Ohta T."/>
            <person name="Okamoto M."/>
            <person name="Ono N."/>
            <person name="Saji S."/>
            <person name="Sakaguchi M."/>
            <person name="Sakai K."/>
            <person name="Shibata M."/>
            <person name="Shimokawa T."/>
            <person name="Song J."/>
            <person name="Takazaki Y."/>
            <person name="Terasawa K."/>
            <person name="Tsugane M."/>
            <person name="Tsuji K."/>
            <person name="Ueda S."/>
            <person name="Waki K."/>
            <person name="Yamagata H."/>
            <person name="Yamamoto M."/>
            <person name="Yamamoto S."/>
            <person name="Yamane H."/>
            <person name="Yoshiki S."/>
            <person name="Yoshihara R."/>
            <person name="Yukawa K."/>
            <person name="Zhong H."/>
            <person name="Yano M."/>
            <person name="Yuan Q."/>
            <person name="Ouyang S."/>
            <person name="Liu J."/>
            <person name="Jones K.M."/>
            <person name="Gansberger K."/>
            <person name="Moffat K."/>
            <person name="Hill J."/>
            <person name="Bera J."/>
            <person name="Fadrosh D."/>
            <person name="Jin S."/>
            <person name="Johri S."/>
            <person name="Kim M."/>
            <person name="Overton L."/>
            <person name="Reardon M."/>
            <person name="Tsitrin T."/>
            <person name="Vuong H."/>
            <person name="Weaver B."/>
            <person name="Ciecko A."/>
            <person name="Tallon L."/>
            <person name="Jackson J."/>
            <person name="Pai G."/>
            <person name="Aken S.V."/>
            <person name="Utterback T."/>
            <person name="Reidmuller S."/>
            <person name="Feldblyum T."/>
            <person name="Hsiao J."/>
            <person name="Zismann V."/>
            <person name="Iobst S."/>
            <person name="de Vazeille A.R."/>
            <person name="Buell C.R."/>
            <person name="Ying K."/>
            <person name="Li Y."/>
            <person name="Lu T."/>
            <person name="Huang Y."/>
            <person name="Zhao Q."/>
            <person name="Feng Q."/>
            <person name="Zhang L."/>
            <person name="Zhu J."/>
            <person name="Weng Q."/>
            <person name="Mu J."/>
            <person name="Lu Y."/>
            <person name="Fan D."/>
            <person name="Liu Y."/>
            <person name="Guan J."/>
            <person name="Zhang Y."/>
            <person name="Yu S."/>
            <person name="Liu X."/>
            <person name="Zhang Y."/>
            <person name="Hong G."/>
            <person name="Han B."/>
            <person name="Choisne N."/>
            <person name="Demange N."/>
            <person name="Orjeda G."/>
            <person name="Samain S."/>
            <person name="Cattolico L."/>
            <person name="Pelletier E."/>
            <person name="Couloux A."/>
            <person name="Segurens B."/>
            <person name="Wincker P."/>
            <person name="D'Hont A."/>
            <person name="Scarpelli C."/>
            <person name="Weissenbach J."/>
            <person name="Salanoubat M."/>
            <person name="Quetier F."/>
            <person name="Yu Y."/>
            <person name="Kim H.R."/>
            <person name="Rambo T."/>
            <person name="Currie J."/>
            <person name="Collura K."/>
            <person name="Luo M."/>
            <person name="Yang T."/>
            <person name="Ammiraju J.S.S."/>
            <person name="Engler F."/>
            <person name="Soderlund C."/>
            <person name="Wing R.A."/>
            <person name="Palmer L.E."/>
            <person name="de la Bastide M."/>
            <person name="Spiegel L."/>
            <person name="Nascimento L."/>
            <person name="Zutavern T."/>
            <person name="O'Shaughnessy A."/>
            <person name="Dike S."/>
            <person name="Dedhia N."/>
            <person name="Preston R."/>
            <person name="Balija V."/>
            <person name="McCombie W.R."/>
            <person name="Chow T."/>
            <person name="Chen H."/>
            <person name="Chung M."/>
            <person name="Chen C."/>
            <person name="Shaw J."/>
            <person name="Wu H."/>
            <person name="Hsiao K."/>
            <person name="Chao Y."/>
            <person name="Chu M."/>
            <person name="Cheng C."/>
            <person name="Hour A."/>
            <person name="Lee P."/>
            <person name="Lin S."/>
            <person name="Lin Y."/>
            <person name="Liou J."/>
            <person name="Liu S."/>
            <person name="Hsing Y."/>
            <person name="Raghuvanshi S."/>
            <person name="Mohanty A."/>
            <person name="Bharti A.K."/>
            <person name="Gaur A."/>
            <person name="Gupta V."/>
            <person name="Kumar D."/>
            <person name="Ravi V."/>
            <person name="Vij S."/>
            <person name="Kapur A."/>
            <person name="Khurana P."/>
            <person name="Khurana P."/>
            <person name="Khurana J.P."/>
            <person name="Tyagi A.K."/>
            <person name="Gaikwad K."/>
            <person name="Singh A."/>
            <person name="Dalal V."/>
            <person name="Srivastava S."/>
            <person name="Dixit A."/>
            <person name="Pal A.K."/>
            <person name="Ghazi I.A."/>
            <person name="Yadav M."/>
            <person name="Pandit A."/>
            <person name="Bhargava A."/>
            <person name="Sureshbabu K."/>
            <person name="Batra K."/>
            <person name="Sharma T.R."/>
            <person name="Mohapatra T."/>
            <person name="Singh N.K."/>
            <person name="Messing J."/>
            <person name="Nelson A.B."/>
            <person name="Fuks G."/>
            <person name="Kavchok S."/>
            <person name="Keizer G."/>
            <person name="Linton E."/>
            <person name="Llaca V."/>
            <person name="Song R."/>
            <person name="Tanyolac B."/>
            <person name="Young S."/>
            <person name="Ho-Il K."/>
            <person name="Hahn J.H."/>
            <person name="Sangsakoo G."/>
            <person name="Vanavichit A."/>
            <person name="de Mattos Luiz.A.T."/>
            <person name="Zimmer P.D."/>
            <person name="Malone G."/>
            <person name="Dellagostin O."/>
            <person name="de Oliveira A.C."/>
            <person name="Bevan M."/>
            <person name="Bancroft I."/>
            <person name="Minx P."/>
            <person name="Cordum H."/>
            <person name="Wilson R."/>
            <person name="Cheng Z."/>
            <person name="Jin W."/>
            <person name="Jiang J."/>
            <person name="Leong S.A."/>
            <person name="Iwama H."/>
            <person name="Gojobori T."/>
            <person name="Itoh T."/>
            <person name="Niimura Y."/>
            <person name="Fujii Y."/>
            <person name="Habara T."/>
            <person name="Sakai H."/>
            <person name="Sato Y."/>
            <person name="Wilson G."/>
            <person name="Kumar K."/>
            <person name="McCouch S."/>
            <person name="Juretic N."/>
            <person name="Hoen D."/>
            <person name="Wright S."/>
            <person name="Bruskiewich R."/>
            <person name="Bureau T."/>
            <person name="Miyao A."/>
            <person name="Hirochika H."/>
            <person name="Nishikawa T."/>
            <person name="Kadowaki K."/>
            <person name="Sugiura M."/>
            <person name="Burr B."/>
            <person name="Sasaki T."/>
        </authorList>
    </citation>
    <scope>NUCLEOTIDE SEQUENCE [LARGE SCALE GENOMIC DNA]</scope>
    <source>
        <strain evidence="3">cv. Nipponbare</strain>
    </source>
</reference>